<evidence type="ECO:0000313" key="8">
    <source>
        <dbReference type="EMBL" id="SFO76099.1"/>
    </source>
</evidence>
<evidence type="ECO:0000256" key="6">
    <source>
        <dbReference type="ARBA" id="ARBA00023136"/>
    </source>
</evidence>
<keyword evidence="4" id="KW-0812">Transmembrane</keyword>
<feature type="region of interest" description="Disordered" evidence="7">
    <location>
        <begin position="119"/>
        <end position="143"/>
    </location>
</feature>
<keyword evidence="5" id="KW-1133">Transmembrane helix</keyword>
<evidence type="ECO:0000256" key="3">
    <source>
        <dbReference type="ARBA" id="ARBA00022475"/>
    </source>
</evidence>
<dbReference type="RefSeq" id="WP_169063782.1">
    <property type="nucleotide sequence ID" value="NZ_FOWQ01000001.1"/>
</dbReference>
<accession>A0A1I5JTP1</accession>
<reference evidence="9" key="1">
    <citation type="submission" date="2016-10" db="EMBL/GenBank/DDBJ databases">
        <authorList>
            <person name="Varghese N."/>
            <person name="Submissions S."/>
        </authorList>
    </citation>
    <scope>NUCLEOTIDE SEQUENCE [LARGE SCALE GENOMIC DNA]</scope>
    <source>
        <strain evidence="9">DSM 44208</strain>
    </source>
</reference>
<dbReference type="GO" id="GO:0008324">
    <property type="term" value="F:monoatomic cation transmembrane transporter activity"/>
    <property type="evidence" value="ECO:0007669"/>
    <property type="project" value="InterPro"/>
</dbReference>
<dbReference type="PANTHER" id="PTHR34584">
    <property type="entry name" value="NA(+)/H(+) ANTIPORTER SUBUNIT E1"/>
    <property type="match status" value="1"/>
</dbReference>
<sequence>MSVAGPPPLPRRALLRARRVAAFAAAYALRFLRANYAVAREIVTPGEGLAPAVVEVPLRSRTRVEVASYASLVTLTPGTMVLAISEDHSRLTVHGMHAGDLDAFRADLRALEDQMLSAWRPVGSEDGGSEDPGAGPDLRRRTT</sequence>
<evidence type="ECO:0000256" key="7">
    <source>
        <dbReference type="SAM" id="MobiDB-lite"/>
    </source>
</evidence>
<evidence type="ECO:0000256" key="2">
    <source>
        <dbReference type="ARBA" id="ARBA00006228"/>
    </source>
</evidence>
<dbReference type="EMBL" id="FOWQ01000001">
    <property type="protein sequence ID" value="SFO76099.1"/>
    <property type="molecule type" value="Genomic_DNA"/>
</dbReference>
<dbReference type="InterPro" id="IPR002758">
    <property type="entry name" value="Cation_antiport_E"/>
</dbReference>
<evidence type="ECO:0000256" key="1">
    <source>
        <dbReference type="ARBA" id="ARBA00004651"/>
    </source>
</evidence>
<dbReference type="AlphaFoldDB" id="A0A1I5JTP1"/>
<name>A0A1I5JTP1_9ACTN</name>
<dbReference type="STRING" id="1523247.SAMN05660464_1029"/>
<gene>
    <name evidence="8" type="ORF">SAMN05660464_1029</name>
</gene>
<dbReference type="Pfam" id="PF01899">
    <property type="entry name" value="MNHE"/>
    <property type="match status" value="1"/>
</dbReference>
<protein>
    <submittedName>
        <fullName evidence="8">Multicomponent Na+:H+ antiporter subunit E</fullName>
    </submittedName>
</protein>
<evidence type="ECO:0000256" key="4">
    <source>
        <dbReference type="ARBA" id="ARBA00022692"/>
    </source>
</evidence>
<keyword evidence="3" id="KW-1003">Cell membrane</keyword>
<comment type="subcellular location">
    <subcellularLocation>
        <location evidence="1">Cell membrane</location>
        <topology evidence="1">Multi-pass membrane protein</topology>
    </subcellularLocation>
</comment>
<keyword evidence="6" id="KW-0472">Membrane</keyword>
<evidence type="ECO:0000256" key="5">
    <source>
        <dbReference type="ARBA" id="ARBA00022989"/>
    </source>
</evidence>
<evidence type="ECO:0000313" key="9">
    <source>
        <dbReference type="Proteomes" id="UP000198857"/>
    </source>
</evidence>
<dbReference type="Proteomes" id="UP000198857">
    <property type="component" value="Unassembled WGS sequence"/>
</dbReference>
<keyword evidence="9" id="KW-1185">Reference proteome</keyword>
<dbReference type="GO" id="GO:0005886">
    <property type="term" value="C:plasma membrane"/>
    <property type="evidence" value="ECO:0007669"/>
    <property type="project" value="UniProtKB-SubCell"/>
</dbReference>
<comment type="similarity">
    <text evidence="2">Belongs to the CPA3 antiporters (TC 2.A.63) subunit E family.</text>
</comment>
<dbReference type="PANTHER" id="PTHR34584:SF1">
    <property type="entry name" value="NA(+)_H(+) ANTIPORTER SUBUNIT E1"/>
    <property type="match status" value="1"/>
</dbReference>
<proteinExistence type="inferred from homology"/>
<organism evidence="8 9">
    <name type="scientific">Geodermatophilus dictyosporus</name>
    <dbReference type="NCBI Taxonomy" id="1523247"/>
    <lineage>
        <taxon>Bacteria</taxon>
        <taxon>Bacillati</taxon>
        <taxon>Actinomycetota</taxon>
        <taxon>Actinomycetes</taxon>
        <taxon>Geodermatophilales</taxon>
        <taxon>Geodermatophilaceae</taxon>
        <taxon>Geodermatophilus</taxon>
    </lineage>
</organism>